<dbReference type="Pfam" id="PF07610">
    <property type="entry name" value="DUF1573"/>
    <property type="match status" value="2"/>
</dbReference>
<protein>
    <submittedName>
        <fullName evidence="7">Uncharacterized protein DUF1573</fullName>
    </submittedName>
</protein>
<dbReference type="PANTHER" id="PTHR37833">
    <property type="entry name" value="LIPOPROTEIN-RELATED"/>
    <property type="match status" value="1"/>
</dbReference>
<evidence type="ECO:0000259" key="6">
    <source>
        <dbReference type="Pfam" id="PF22544"/>
    </source>
</evidence>
<dbReference type="PANTHER" id="PTHR37833:SF1">
    <property type="entry name" value="SIGNAL PEPTIDE PROTEIN"/>
    <property type="match status" value="1"/>
</dbReference>
<dbReference type="InterPro" id="IPR053879">
    <property type="entry name" value="HYDIN_VesB_CFA65-like_Ig"/>
</dbReference>
<feature type="domain" description="HYDIN/VesB/CFA65-like Ig-like" evidence="6">
    <location>
        <begin position="146"/>
        <end position="242"/>
    </location>
</feature>
<dbReference type="OrthoDB" id="1466304at2"/>
<sequence>MKTSNIFSIKKLFLIVAFSLIGLQLQAQGKVEFEEVSFNFGDIKEENGPVTHIFKFKNSGNAPVKLTSVKASCGCTTPKWTQDPVLPNKDGEITVSYNPKKRPGAFTKTITVRSTGDPELTVLRISGKVSPSPKGPKDIYPMEIGNLRFKTTYISFGKVFHDQSDTSSTVLYNQGSQPIKIDMEATKLPKHLTMTSESDVVEPNKTLRLSFKYDAAEKADWGYVFDHFKLVTNDAEDAEKRINVSAHIQENFSEVEASTAPKITFSELRHNFGDVAPRSKNHTMFKITNEGESVLLIRKTKASCGCTATKPNKTVLKAGESTEIEVTYTAGSHPGNVKKSLTVICNDPKQPETTLWIEGNIKEGGK</sequence>
<evidence type="ECO:0000256" key="5">
    <source>
        <dbReference type="ARBA" id="ARBA00023273"/>
    </source>
</evidence>
<comment type="subcellular location">
    <subcellularLocation>
        <location evidence="1">Cell projection</location>
        <location evidence="1">Cilium</location>
    </subcellularLocation>
    <subcellularLocation>
        <location evidence="2">Cytoplasm</location>
    </subcellularLocation>
</comment>
<evidence type="ECO:0000313" key="7">
    <source>
        <dbReference type="EMBL" id="PWJ44702.1"/>
    </source>
</evidence>
<dbReference type="AlphaFoldDB" id="A0A315ZHD3"/>
<dbReference type="InterPro" id="IPR013783">
    <property type="entry name" value="Ig-like_fold"/>
</dbReference>
<dbReference type="Proteomes" id="UP000245535">
    <property type="component" value="Unassembled WGS sequence"/>
</dbReference>
<dbReference type="EMBL" id="QGDO01000001">
    <property type="protein sequence ID" value="PWJ44702.1"/>
    <property type="molecule type" value="Genomic_DNA"/>
</dbReference>
<gene>
    <name evidence="7" type="ORF">BC781_1011073</name>
</gene>
<dbReference type="Gene3D" id="2.60.40.10">
    <property type="entry name" value="Immunoglobulins"/>
    <property type="match status" value="3"/>
</dbReference>
<comment type="caution">
    <text evidence="7">The sequence shown here is derived from an EMBL/GenBank/DDBJ whole genome shotgun (WGS) entry which is preliminary data.</text>
</comment>
<proteinExistence type="predicted"/>
<name>A0A315ZHD3_SEDFL</name>
<keyword evidence="5" id="KW-0966">Cell projection</keyword>
<evidence type="ECO:0000256" key="4">
    <source>
        <dbReference type="ARBA" id="ARBA00023069"/>
    </source>
</evidence>
<evidence type="ECO:0000313" key="8">
    <source>
        <dbReference type="Proteomes" id="UP000245535"/>
    </source>
</evidence>
<keyword evidence="4" id="KW-0969">Cilium</keyword>
<evidence type="ECO:0000256" key="2">
    <source>
        <dbReference type="ARBA" id="ARBA00004496"/>
    </source>
</evidence>
<keyword evidence="3" id="KW-0963">Cytoplasm</keyword>
<evidence type="ECO:0000256" key="1">
    <source>
        <dbReference type="ARBA" id="ARBA00004138"/>
    </source>
</evidence>
<reference evidence="7 8" key="1">
    <citation type="submission" date="2018-03" db="EMBL/GenBank/DDBJ databases">
        <title>Genomic Encyclopedia of Archaeal and Bacterial Type Strains, Phase II (KMG-II): from individual species to whole genera.</title>
        <authorList>
            <person name="Goeker M."/>
        </authorList>
    </citation>
    <scope>NUCLEOTIDE SEQUENCE [LARGE SCALE GENOMIC DNA]</scope>
    <source>
        <strain evidence="7 8">DSM 28229</strain>
    </source>
</reference>
<dbReference type="InterPro" id="IPR011467">
    <property type="entry name" value="DUF1573"/>
</dbReference>
<dbReference type="GO" id="GO:0005737">
    <property type="term" value="C:cytoplasm"/>
    <property type="evidence" value="ECO:0007669"/>
    <property type="project" value="UniProtKB-SubCell"/>
</dbReference>
<dbReference type="Pfam" id="PF22544">
    <property type="entry name" value="HYDIN_VesB_CFA65-like_Ig"/>
    <property type="match status" value="1"/>
</dbReference>
<organism evidence="7 8">
    <name type="scientific">Sediminitomix flava</name>
    <dbReference type="NCBI Taxonomy" id="379075"/>
    <lineage>
        <taxon>Bacteria</taxon>
        <taxon>Pseudomonadati</taxon>
        <taxon>Bacteroidota</taxon>
        <taxon>Cytophagia</taxon>
        <taxon>Cytophagales</taxon>
        <taxon>Flammeovirgaceae</taxon>
        <taxon>Sediminitomix</taxon>
    </lineage>
</organism>
<keyword evidence="8" id="KW-1185">Reference proteome</keyword>
<evidence type="ECO:0000256" key="3">
    <source>
        <dbReference type="ARBA" id="ARBA00022490"/>
    </source>
</evidence>
<accession>A0A315ZHD3</accession>
<dbReference type="RefSeq" id="WP_109616176.1">
    <property type="nucleotide sequence ID" value="NZ_QGDO01000001.1"/>
</dbReference>